<dbReference type="InterPro" id="IPR001077">
    <property type="entry name" value="COMT_C"/>
</dbReference>
<protein>
    <submittedName>
        <fullName evidence="3">Methyltransferase</fullName>
    </submittedName>
</protein>
<evidence type="ECO:0000259" key="2">
    <source>
        <dbReference type="Pfam" id="PF00891"/>
    </source>
</evidence>
<evidence type="ECO:0000313" key="3">
    <source>
        <dbReference type="EMBL" id="WBL37249.1"/>
    </source>
</evidence>
<dbReference type="InterPro" id="IPR029063">
    <property type="entry name" value="SAM-dependent_MTases_sf"/>
</dbReference>
<sequence length="171" mass="17119">MGRAAAGGGDRPAGGPAGRRRGFAPPPGAADALRRAAGEVPGPGCIVGSPAARAWLERARRAPSPGVPLAAGGGLSCLGEAEAAAEVAAAHAALPPGGRLLLLEPVLPADPRAAPGLALRDLELLALGRGRLRGLEEWRKLFERAGLRFDGAAPVKGTAGWMVLTASRGLV</sequence>
<dbReference type="SUPFAM" id="SSF53335">
    <property type="entry name" value="S-adenosyl-L-methionine-dependent methyltransferases"/>
    <property type="match status" value="1"/>
</dbReference>
<proteinExistence type="predicted"/>
<dbReference type="Gene3D" id="3.40.50.150">
    <property type="entry name" value="Vaccinia Virus protein VP39"/>
    <property type="match status" value="1"/>
</dbReference>
<dbReference type="GO" id="GO:0032259">
    <property type="term" value="P:methylation"/>
    <property type="evidence" value="ECO:0007669"/>
    <property type="project" value="UniProtKB-KW"/>
</dbReference>
<dbReference type="RefSeq" id="WP_270057762.1">
    <property type="nucleotide sequence ID" value="NZ_CP115149.1"/>
</dbReference>
<name>A0ABY7MB47_9CHLR</name>
<accession>A0ABY7MB47</accession>
<keyword evidence="3" id="KW-0808">Transferase</keyword>
<feature type="domain" description="O-methyltransferase C-terminal" evidence="2">
    <location>
        <begin position="90"/>
        <end position="147"/>
    </location>
</feature>
<reference evidence="3 4" key="1">
    <citation type="journal article" date="2023" name="ISME J.">
        <title>Thermophilic Dehalococcoidia with unusual traits shed light on an unexpected past.</title>
        <authorList>
            <person name="Palmer M."/>
            <person name="Covington J.K."/>
            <person name="Zhou E.M."/>
            <person name="Thomas S.C."/>
            <person name="Habib N."/>
            <person name="Seymour C.O."/>
            <person name="Lai D."/>
            <person name="Johnston J."/>
            <person name="Hashimi A."/>
            <person name="Jiao J.Y."/>
            <person name="Muok A.R."/>
            <person name="Liu L."/>
            <person name="Xian W.D."/>
            <person name="Zhi X.Y."/>
            <person name="Li M.M."/>
            <person name="Silva L.P."/>
            <person name="Bowen B.P."/>
            <person name="Louie K."/>
            <person name="Briegel A."/>
            <person name="Pett-Ridge J."/>
            <person name="Weber P.K."/>
            <person name="Tocheva E.I."/>
            <person name="Woyke T."/>
            <person name="Northen T.R."/>
            <person name="Mayali X."/>
            <person name="Li W.J."/>
            <person name="Hedlund B.P."/>
        </authorList>
    </citation>
    <scope>NUCLEOTIDE SEQUENCE [LARGE SCALE GENOMIC DNA]</scope>
    <source>
        <strain evidence="3 4">YIM 72310</strain>
    </source>
</reference>
<feature type="region of interest" description="Disordered" evidence="1">
    <location>
        <begin position="1"/>
        <end position="36"/>
    </location>
</feature>
<dbReference type="Proteomes" id="UP001212803">
    <property type="component" value="Chromosome"/>
</dbReference>
<evidence type="ECO:0000313" key="4">
    <source>
        <dbReference type="Proteomes" id="UP001212803"/>
    </source>
</evidence>
<keyword evidence="3" id="KW-0489">Methyltransferase</keyword>
<dbReference type="Pfam" id="PF00891">
    <property type="entry name" value="Methyltransf_2"/>
    <property type="match status" value="1"/>
</dbReference>
<dbReference type="EMBL" id="CP115149">
    <property type="protein sequence ID" value="WBL37249.1"/>
    <property type="molecule type" value="Genomic_DNA"/>
</dbReference>
<organism evidence="3 4">
    <name type="scientific">Tepidiforma flava</name>
    <dbReference type="NCBI Taxonomy" id="3004094"/>
    <lineage>
        <taxon>Bacteria</taxon>
        <taxon>Bacillati</taxon>
        <taxon>Chloroflexota</taxon>
        <taxon>Tepidiformia</taxon>
        <taxon>Tepidiformales</taxon>
        <taxon>Tepidiformaceae</taxon>
        <taxon>Tepidiforma</taxon>
    </lineage>
</organism>
<gene>
    <name evidence="3" type="ORF">O0235_06680</name>
</gene>
<feature type="compositionally biased region" description="Gly residues" evidence="1">
    <location>
        <begin position="1"/>
        <end position="17"/>
    </location>
</feature>
<dbReference type="GO" id="GO:0008168">
    <property type="term" value="F:methyltransferase activity"/>
    <property type="evidence" value="ECO:0007669"/>
    <property type="project" value="UniProtKB-KW"/>
</dbReference>
<evidence type="ECO:0000256" key="1">
    <source>
        <dbReference type="SAM" id="MobiDB-lite"/>
    </source>
</evidence>
<keyword evidence="4" id="KW-1185">Reference proteome</keyword>